<comment type="caution">
    <text evidence="3">The sequence shown here is derived from an EMBL/GenBank/DDBJ whole genome shotgun (WGS) entry which is preliminary data.</text>
</comment>
<feature type="region of interest" description="Disordered" evidence="2">
    <location>
        <begin position="390"/>
        <end position="409"/>
    </location>
</feature>
<protein>
    <submittedName>
        <fullName evidence="3">Uncharacterized protein</fullName>
    </submittedName>
</protein>
<feature type="coiled-coil region" evidence="1">
    <location>
        <begin position="172"/>
        <end position="199"/>
    </location>
</feature>
<feature type="compositionally biased region" description="Polar residues" evidence="2">
    <location>
        <begin position="396"/>
        <end position="405"/>
    </location>
</feature>
<dbReference type="EMBL" id="BKCJ010006332">
    <property type="protein sequence ID" value="GEU71591.1"/>
    <property type="molecule type" value="Genomic_DNA"/>
</dbReference>
<dbReference type="AlphaFoldDB" id="A0A6L2MC92"/>
<evidence type="ECO:0000313" key="3">
    <source>
        <dbReference type="EMBL" id="GEU71591.1"/>
    </source>
</evidence>
<proteinExistence type="predicted"/>
<accession>A0A6L2MC92</accession>
<organism evidence="3">
    <name type="scientific">Tanacetum cinerariifolium</name>
    <name type="common">Dalmatian daisy</name>
    <name type="synonym">Chrysanthemum cinerariifolium</name>
    <dbReference type="NCBI Taxonomy" id="118510"/>
    <lineage>
        <taxon>Eukaryota</taxon>
        <taxon>Viridiplantae</taxon>
        <taxon>Streptophyta</taxon>
        <taxon>Embryophyta</taxon>
        <taxon>Tracheophyta</taxon>
        <taxon>Spermatophyta</taxon>
        <taxon>Magnoliopsida</taxon>
        <taxon>eudicotyledons</taxon>
        <taxon>Gunneridae</taxon>
        <taxon>Pentapetalae</taxon>
        <taxon>asterids</taxon>
        <taxon>campanulids</taxon>
        <taxon>Asterales</taxon>
        <taxon>Asteraceae</taxon>
        <taxon>Asteroideae</taxon>
        <taxon>Anthemideae</taxon>
        <taxon>Anthemidinae</taxon>
        <taxon>Tanacetum</taxon>
    </lineage>
</organism>
<keyword evidence="1" id="KW-0175">Coiled coil</keyword>
<reference evidence="3" key="1">
    <citation type="journal article" date="2019" name="Sci. Rep.">
        <title>Draft genome of Tanacetum cinerariifolium, the natural source of mosquito coil.</title>
        <authorList>
            <person name="Yamashiro T."/>
            <person name="Shiraishi A."/>
            <person name="Satake H."/>
            <person name="Nakayama K."/>
        </authorList>
    </citation>
    <scope>NUCLEOTIDE SEQUENCE</scope>
</reference>
<feature type="region of interest" description="Disordered" evidence="2">
    <location>
        <begin position="495"/>
        <end position="545"/>
    </location>
</feature>
<evidence type="ECO:0000256" key="1">
    <source>
        <dbReference type="SAM" id="Coils"/>
    </source>
</evidence>
<gene>
    <name evidence="3" type="ORF">Tci_043569</name>
</gene>
<sequence length="545" mass="60315">MLFLMMKIDITRNDVEMVSILFVHVVNKSGKGKAYFRDELDNVVEKEDGGWIFFLGGNNSSGTKKYQGSNSGHCGNTRDGVKITGGVIGFGSGIDYSLWEVIINGDSLTPTVVIDGVVKPSTLLSADQKLAKRNELKARGTLLMALPDKHQLKFNSHKDAKTLMEAIEKQDLDQIHDKLQKLVSQLEIHRRNKVNIEEHSFDDLFNSLRIYEAKVKHSSSPSNPTQNIAFVSSSNTDSTTDSVSAATSVSAVCAQLPVSSHLNIDSLRDFFRRQEEIWVIIELQLWVLILPKWSAITATEKDILLRNVDLLRTQEGLVLLNHKEDMSQSQPSGEYHAVPPPITGNFMPPKPDLVFHTTPIAIETTHSAFTVQLSPVKPAQDISHPIEVPILDATPKPTSSKTNGSGKRKNMKTCFVCRSVDHLIKDCHFYAKPKTLPTLRNYAHRGYNKQHASFTKNQPQKHTVPVAVLPKSKPLSVTAARPVSAAVSKIMVTKPRHAHSLKTKSNPIIRRHKTRSQSSKTSNSSPKVTATKAQVVSAVKGKKGK</sequence>
<evidence type="ECO:0000256" key="2">
    <source>
        <dbReference type="SAM" id="MobiDB-lite"/>
    </source>
</evidence>
<name>A0A6L2MC92_TANCI</name>
<feature type="compositionally biased region" description="Low complexity" evidence="2">
    <location>
        <begin position="516"/>
        <end position="529"/>
    </location>
</feature>